<dbReference type="InterPro" id="IPR021682">
    <property type="entry name" value="DUF2933"/>
</dbReference>
<accession>A0A6I1Q242</accession>
<proteinExistence type="predicted"/>
<evidence type="ECO:0000313" key="1">
    <source>
        <dbReference type="EMBL" id="MBB5428712.1"/>
    </source>
</evidence>
<comment type="caution">
    <text evidence="1">The sequence shown here is derived from an EMBL/GenBank/DDBJ whole genome shotgun (WGS) entry which is preliminary data.</text>
</comment>
<gene>
    <name evidence="1" type="ORF">HDG40_006907</name>
</gene>
<evidence type="ECO:0000313" key="2">
    <source>
        <dbReference type="Proteomes" id="UP000592780"/>
    </source>
</evidence>
<dbReference type="EMBL" id="JACHDD010000015">
    <property type="protein sequence ID" value="MBB5428712.1"/>
    <property type="molecule type" value="Genomic_DNA"/>
</dbReference>
<protein>
    <submittedName>
        <fullName evidence="1">Uncharacterized protein</fullName>
    </submittedName>
</protein>
<dbReference type="Proteomes" id="UP000592780">
    <property type="component" value="Unassembled WGS sequence"/>
</dbReference>
<dbReference type="AlphaFoldDB" id="A0A6I1Q242"/>
<dbReference type="OrthoDB" id="5298481at2"/>
<keyword evidence="2" id="KW-1185">Reference proteome</keyword>
<name>A0A6I1Q242_PARAM</name>
<reference evidence="1 2" key="1">
    <citation type="submission" date="2020-08" db="EMBL/GenBank/DDBJ databases">
        <title>Genomic Encyclopedia of Type Strains, Phase IV (KMG-V): Genome sequencing to study the core and pangenomes of soil and plant-associated prokaryotes.</title>
        <authorList>
            <person name="Whitman W."/>
        </authorList>
    </citation>
    <scope>NUCLEOTIDE SEQUENCE [LARGE SCALE GENOMIC DNA]</scope>
    <source>
        <strain evidence="1 2">JPY158</strain>
    </source>
</reference>
<dbReference type="Pfam" id="PF11666">
    <property type="entry name" value="DUF2933"/>
    <property type="match status" value="1"/>
</dbReference>
<organism evidence="1 2">
    <name type="scientific">Paraburkholderia atlantica</name>
    <dbReference type="NCBI Taxonomy" id="2654982"/>
    <lineage>
        <taxon>Bacteria</taxon>
        <taxon>Pseudomonadati</taxon>
        <taxon>Pseudomonadota</taxon>
        <taxon>Betaproteobacteria</taxon>
        <taxon>Burkholderiales</taxon>
        <taxon>Burkholderiaceae</taxon>
        <taxon>Paraburkholderia</taxon>
    </lineage>
</organism>
<dbReference type="RefSeq" id="WP_018432961.1">
    <property type="nucleotide sequence ID" value="NZ_JACHDD010000015.1"/>
</dbReference>
<sequence>MDHDHHETPSFWRSRAGLALLVACAVIGFYLLTEHTAHLLGALPFMLVLACPLMHVFMHRGGGHHHGSTRSSNDEQRRQ</sequence>